<evidence type="ECO:0000313" key="2">
    <source>
        <dbReference type="Proteomes" id="UP001148838"/>
    </source>
</evidence>
<keyword evidence="2" id="KW-1185">Reference proteome</keyword>
<protein>
    <submittedName>
        <fullName evidence="1">Uncharacterized protein</fullName>
    </submittedName>
</protein>
<organism evidence="1 2">
    <name type="scientific">Periplaneta americana</name>
    <name type="common">American cockroach</name>
    <name type="synonym">Blatta americana</name>
    <dbReference type="NCBI Taxonomy" id="6978"/>
    <lineage>
        <taxon>Eukaryota</taxon>
        <taxon>Metazoa</taxon>
        <taxon>Ecdysozoa</taxon>
        <taxon>Arthropoda</taxon>
        <taxon>Hexapoda</taxon>
        <taxon>Insecta</taxon>
        <taxon>Pterygota</taxon>
        <taxon>Neoptera</taxon>
        <taxon>Polyneoptera</taxon>
        <taxon>Dictyoptera</taxon>
        <taxon>Blattodea</taxon>
        <taxon>Blattoidea</taxon>
        <taxon>Blattidae</taxon>
        <taxon>Blattinae</taxon>
        <taxon>Periplaneta</taxon>
    </lineage>
</organism>
<dbReference type="EMBL" id="JAJSOF020000009">
    <property type="protein sequence ID" value="KAJ4445704.1"/>
    <property type="molecule type" value="Genomic_DNA"/>
</dbReference>
<sequence>MKGLCEGGNEPPGALKAISIEAFSEVRRNFHSHSWWDCRNFFTNRRLQFVQCMWLLTPSSGPKERSYRNLDNLSAIACLRADG</sequence>
<evidence type="ECO:0000313" key="1">
    <source>
        <dbReference type="EMBL" id="KAJ4445704.1"/>
    </source>
</evidence>
<dbReference type="Proteomes" id="UP001148838">
    <property type="component" value="Unassembled WGS sequence"/>
</dbReference>
<reference evidence="1 2" key="1">
    <citation type="journal article" date="2022" name="Allergy">
        <title>Genome assembly and annotation of Periplaneta americana reveal a comprehensive cockroach allergen profile.</title>
        <authorList>
            <person name="Wang L."/>
            <person name="Xiong Q."/>
            <person name="Saelim N."/>
            <person name="Wang L."/>
            <person name="Nong W."/>
            <person name="Wan A.T."/>
            <person name="Shi M."/>
            <person name="Liu X."/>
            <person name="Cao Q."/>
            <person name="Hui J.H.L."/>
            <person name="Sookrung N."/>
            <person name="Leung T.F."/>
            <person name="Tungtrongchitr A."/>
            <person name="Tsui S.K.W."/>
        </authorList>
    </citation>
    <scope>NUCLEOTIDE SEQUENCE [LARGE SCALE GENOMIC DNA]</scope>
    <source>
        <strain evidence="1">PWHHKU_190912</strain>
    </source>
</reference>
<comment type="caution">
    <text evidence="1">The sequence shown here is derived from an EMBL/GenBank/DDBJ whole genome shotgun (WGS) entry which is preliminary data.</text>
</comment>
<name>A0ABQ8TGK3_PERAM</name>
<proteinExistence type="predicted"/>
<accession>A0ABQ8TGK3</accession>
<gene>
    <name evidence="1" type="ORF">ANN_12389</name>
</gene>